<evidence type="ECO:0008006" key="3">
    <source>
        <dbReference type="Google" id="ProtNLM"/>
    </source>
</evidence>
<dbReference type="KEGG" id="fya:KMW28_20505"/>
<dbReference type="RefSeq" id="WP_169665670.1">
    <property type="nucleotide sequence ID" value="NZ_CP076132.1"/>
</dbReference>
<keyword evidence="2" id="KW-1185">Reference proteome</keyword>
<accession>A0AAX1N3C4</accession>
<protein>
    <recommendedName>
        <fullName evidence="3">Lipoprotein</fullName>
    </recommendedName>
</protein>
<proteinExistence type="predicted"/>
<dbReference type="AlphaFoldDB" id="A0AAX1N3C4"/>
<evidence type="ECO:0000313" key="2">
    <source>
        <dbReference type="Proteomes" id="UP000678679"/>
    </source>
</evidence>
<sequence length="315" mass="36556">MRVLYIFLLICCGCQINQKTTSKVISDNIWEYQAEKNTLDMHGNTCGIQLIALPNQHELSYIVSYKGTGFLEPIRLSTTDNRLSAVLLEDRIWIEQDTIIHQTVHPSNNSPNYIKTDEKGPLRLLYVINYYEEGQAQHLRYQLSNDSYKKYLRENPYVSFKKSYQLSIKNKEQETSINQYLNNILDKKRGKGLSGVRFSENEMNAAGLIAKLNCIYDGENLLLEIKWMNHTELDLWHVSPSQFIMIDENEVVVEWQDQKEKMPFRKSKRVISKTKIKFDSAPSKINIPINNILFFDGQAYFPEGTELELGGDLII</sequence>
<gene>
    <name evidence="1" type="ORF">KMW28_20505</name>
</gene>
<name>A0AAX1N3C4_9BACT</name>
<evidence type="ECO:0000313" key="1">
    <source>
        <dbReference type="EMBL" id="QWG01981.1"/>
    </source>
</evidence>
<organism evidence="1 2">
    <name type="scientific">Flammeovirga yaeyamensis</name>
    <dbReference type="NCBI Taxonomy" id="367791"/>
    <lineage>
        <taxon>Bacteria</taxon>
        <taxon>Pseudomonadati</taxon>
        <taxon>Bacteroidota</taxon>
        <taxon>Cytophagia</taxon>
        <taxon>Cytophagales</taxon>
        <taxon>Flammeovirgaceae</taxon>
        <taxon>Flammeovirga</taxon>
    </lineage>
</organism>
<dbReference type="Proteomes" id="UP000678679">
    <property type="component" value="Chromosome 1"/>
</dbReference>
<reference evidence="1 2" key="1">
    <citation type="submission" date="2021-05" db="EMBL/GenBank/DDBJ databases">
        <title>Comparative genomic studies on the polysaccharide-degrading batcterial strains of the Flammeovirga genus.</title>
        <authorList>
            <person name="Zewei F."/>
            <person name="Zheng Z."/>
            <person name="Yu L."/>
            <person name="Ruyue G."/>
            <person name="Yanhong M."/>
            <person name="Yuanyuan C."/>
            <person name="Jingyan G."/>
            <person name="Wenjun H."/>
        </authorList>
    </citation>
    <scope>NUCLEOTIDE SEQUENCE [LARGE SCALE GENOMIC DNA]</scope>
    <source>
        <strain evidence="1 2">NBRC:100898</strain>
    </source>
</reference>
<dbReference type="EMBL" id="CP076132">
    <property type="protein sequence ID" value="QWG01981.1"/>
    <property type="molecule type" value="Genomic_DNA"/>
</dbReference>